<keyword evidence="1" id="KW-0472">Membrane</keyword>
<protein>
    <submittedName>
        <fullName evidence="2">p7 protein</fullName>
    </submittedName>
</protein>
<organism evidence="2">
    <name type="scientific">Blueberry virus A</name>
    <dbReference type="NCBI Taxonomy" id="1206566"/>
    <lineage>
        <taxon>Viruses</taxon>
        <taxon>Riboviria</taxon>
        <taxon>Orthornavirae</taxon>
        <taxon>Kitrinoviricota</taxon>
        <taxon>Alsuviricetes</taxon>
        <taxon>Martellivirales</taxon>
        <taxon>Closteroviridae</taxon>
        <taxon>Bluvavirus</taxon>
        <taxon>Bluvavirus vaccinii</taxon>
    </lineage>
</organism>
<evidence type="ECO:0000313" key="2">
    <source>
        <dbReference type="EMBL" id="AGU69245.1"/>
    </source>
</evidence>
<evidence type="ECO:0000256" key="1">
    <source>
        <dbReference type="SAM" id="Phobius"/>
    </source>
</evidence>
<feature type="transmembrane region" description="Helical" evidence="1">
    <location>
        <begin position="6"/>
        <end position="25"/>
    </location>
</feature>
<name>T1YW23_9CLOS</name>
<accession>T1YW23</accession>
<dbReference type="EMBL" id="KF007212">
    <property type="protein sequence ID" value="AGU69245.1"/>
    <property type="molecule type" value="Genomic_RNA"/>
</dbReference>
<keyword evidence="1" id="KW-0812">Transmembrane</keyword>
<proteinExistence type="predicted"/>
<reference evidence="2" key="1">
    <citation type="submission" date="2013-05" db="EMBL/GenBank/DDBJ databases">
        <title>Detection of blueberry viruses by Next Generation Sequencing.</title>
        <authorList>
            <person name="Rott M.E."/>
            <person name="Saeed H."/>
            <person name="Belton M."/>
        </authorList>
    </citation>
    <scope>NUCLEOTIDE SEQUENCE</scope>
    <source>
        <strain evidence="2">Elliot</strain>
    </source>
</reference>
<keyword evidence="1" id="KW-1133">Transmembrane helix</keyword>
<sequence>MEVSVGDIVVAVIVYVSLNYIYDLWKTTEIKNLSIVKKEKEKQLKRNWFLEYLFGKNS</sequence>